<dbReference type="PROSITE" id="PS51831">
    <property type="entry name" value="HD"/>
    <property type="match status" value="1"/>
</dbReference>
<dbReference type="SMART" id="SM00471">
    <property type="entry name" value="HDc"/>
    <property type="match status" value="1"/>
</dbReference>
<evidence type="ECO:0000259" key="2">
    <source>
        <dbReference type="PROSITE" id="PS51832"/>
    </source>
</evidence>
<dbReference type="PROSITE" id="PS51832">
    <property type="entry name" value="HD_GYP"/>
    <property type="match status" value="1"/>
</dbReference>
<dbReference type="AlphaFoldDB" id="A0A644TFN4"/>
<reference evidence="3" key="1">
    <citation type="submission" date="2019-08" db="EMBL/GenBank/DDBJ databases">
        <authorList>
            <person name="Kucharzyk K."/>
            <person name="Murdoch R.W."/>
            <person name="Higgins S."/>
            <person name="Loffler F."/>
        </authorList>
    </citation>
    <scope>NUCLEOTIDE SEQUENCE</scope>
</reference>
<dbReference type="InterPro" id="IPR003607">
    <property type="entry name" value="HD/PDEase_dom"/>
</dbReference>
<feature type="domain" description="HD-GYP" evidence="2">
    <location>
        <begin position="88"/>
        <end position="288"/>
    </location>
</feature>
<organism evidence="3">
    <name type="scientific">bioreactor metagenome</name>
    <dbReference type="NCBI Taxonomy" id="1076179"/>
    <lineage>
        <taxon>unclassified sequences</taxon>
        <taxon>metagenomes</taxon>
        <taxon>ecological metagenomes</taxon>
    </lineage>
</organism>
<dbReference type="Pfam" id="PF01966">
    <property type="entry name" value="HD"/>
    <property type="match status" value="1"/>
</dbReference>
<dbReference type="PANTHER" id="PTHR43155:SF2">
    <property type="entry name" value="CYCLIC DI-GMP PHOSPHODIESTERASE PA4108"/>
    <property type="match status" value="1"/>
</dbReference>
<dbReference type="InterPro" id="IPR006674">
    <property type="entry name" value="HD_domain"/>
</dbReference>
<dbReference type="EC" id="3.1.-.-" evidence="3"/>
<evidence type="ECO:0000259" key="1">
    <source>
        <dbReference type="PROSITE" id="PS51831"/>
    </source>
</evidence>
<evidence type="ECO:0000313" key="3">
    <source>
        <dbReference type="EMBL" id="MPL65776.1"/>
    </source>
</evidence>
<accession>A0A644TFN4</accession>
<gene>
    <name evidence="3" type="primary">rny_6</name>
    <name evidence="3" type="ORF">SDC9_11440</name>
</gene>
<feature type="domain" description="HD" evidence="1">
    <location>
        <begin position="127"/>
        <end position="237"/>
    </location>
</feature>
<dbReference type="PANTHER" id="PTHR43155">
    <property type="entry name" value="CYCLIC DI-GMP PHOSPHODIESTERASE PA4108-RELATED"/>
    <property type="match status" value="1"/>
</dbReference>
<dbReference type="NCBIfam" id="TIGR00277">
    <property type="entry name" value="HDIG"/>
    <property type="match status" value="1"/>
</dbReference>
<dbReference type="Gene3D" id="1.10.3210.10">
    <property type="entry name" value="Hypothetical protein af1432"/>
    <property type="match status" value="1"/>
</dbReference>
<sequence>MQKVSIKNLKQGMTTYNRLCAADGRILLGSQISLTERYIERMQKMGVFCLTITNSIIERIGLVYEETLPEEKKSEVTRLLKDSFDEAKKGKLIDVYCISALAKMIEETIRKNQIIRMDNITTSEDYVYTHCVNVAVLAAVIASDMDYNAMKMHELVMGALLHDIGRILEDENANELEHPQKGFDYARKIRGYSVVSGHIILEHHEKFDGTGYPRGLRANQIHEYARITAIADAYDTMVSGQQKKELLLPHQAYEGIMAMSGTYLDRELANIFMAKAPLYPIGTFVVLDSGHIGVVTEARPKLQSRPTIMILTDSTGELTNEWSEINLTQELTTFITRIMSEQEVIELTQNYESKR</sequence>
<dbReference type="CDD" id="cd00077">
    <property type="entry name" value="HDc"/>
    <property type="match status" value="1"/>
</dbReference>
<dbReference type="EMBL" id="VSSQ01000029">
    <property type="protein sequence ID" value="MPL65776.1"/>
    <property type="molecule type" value="Genomic_DNA"/>
</dbReference>
<protein>
    <submittedName>
        <fullName evidence="3">Ribonuclease Y</fullName>
        <ecNumber evidence="3">3.1.-.-</ecNumber>
    </submittedName>
</protein>
<name>A0A644TFN4_9ZZZZ</name>
<dbReference type="GO" id="GO:0016787">
    <property type="term" value="F:hydrolase activity"/>
    <property type="evidence" value="ECO:0007669"/>
    <property type="project" value="UniProtKB-KW"/>
</dbReference>
<keyword evidence="3" id="KW-0378">Hydrolase</keyword>
<dbReference type="InterPro" id="IPR037522">
    <property type="entry name" value="HD_GYP_dom"/>
</dbReference>
<dbReference type="SUPFAM" id="SSF109604">
    <property type="entry name" value="HD-domain/PDEase-like"/>
    <property type="match status" value="1"/>
</dbReference>
<dbReference type="InterPro" id="IPR006675">
    <property type="entry name" value="HDIG_dom"/>
</dbReference>
<proteinExistence type="predicted"/>
<comment type="caution">
    <text evidence="3">The sequence shown here is derived from an EMBL/GenBank/DDBJ whole genome shotgun (WGS) entry which is preliminary data.</text>
</comment>